<comment type="caution">
    <text evidence="1">The sequence shown here is derived from an EMBL/GenBank/DDBJ whole genome shotgun (WGS) entry which is preliminary data.</text>
</comment>
<reference evidence="1 2" key="1">
    <citation type="submission" date="2023-02" db="EMBL/GenBank/DDBJ databases">
        <title>LHISI_Scaffold_Assembly.</title>
        <authorList>
            <person name="Stuart O.P."/>
            <person name="Cleave R."/>
            <person name="Magrath M.J.L."/>
            <person name="Mikheyev A.S."/>
        </authorList>
    </citation>
    <scope>NUCLEOTIDE SEQUENCE [LARGE SCALE GENOMIC DNA]</scope>
    <source>
        <strain evidence="1">Daus_M_001</strain>
        <tissue evidence="1">Leg muscle</tissue>
    </source>
</reference>
<organism evidence="1 2">
    <name type="scientific">Dryococelus australis</name>
    <dbReference type="NCBI Taxonomy" id="614101"/>
    <lineage>
        <taxon>Eukaryota</taxon>
        <taxon>Metazoa</taxon>
        <taxon>Ecdysozoa</taxon>
        <taxon>Arthropoda</taxon>
        <taxon>Hexapoda</taxon>
        <taxon>Insecta</taxon>
        <taxon>Pterygota</taxon>
        <taxon>Neoptera</taxon>
        <taxon>Polyneoptera</taxon>
        <taxon>Phasmatodea</taxon>
        <taxon>Verophasmatodea</taxon>
        <taxon>Anareolatae</taxon>
        <taxon>Phasmatidae</taxon>
        <taxon>Eurycanthinae</taxon>
        <taxon>Dryococelus</taxon>
    </lineage>
</organism>
<proteinExistence type="predicted"/>
<evidence type="ECO:0000313" key="2">
    <source>
        <dbReference type="Proteomes" id="UP001159363"/>
    </source>
</evidence>
<evidence type="ECO:0000313" key="1">
    <source>
        <dbReference type="EMBL" id="KAJ8883487.1"/>
    </source>
</evidence>
<accession>A0ABQ9HGP1</accession>
<keyword evidence="2" id="KW-1185">Reference proteome</keyword>
<gene>
    <name evidence="1" type="ORF">PR048_015331</name>
</gene>
<protein>
    <submittedName>
        <fullName evidence="1">Uncharacterized protein</fullName>
    </submittedName>
</protein>
<dbReference type="EMBL" id="JARBHB010000005">
    <property type="protein sequence ID" value="KAJ8883487.1"/>
    <property type="molecule type" value="Genomic_DNA"/>
</dbReference>
<name>A0ABQ9HGP1_9NEOP</name>
<dbReference type="Proteomes" id="UP001159363">
    <property type="component" value="Chromosome 4"/>
</dbReference>
<sequence length="92" mass="10803">MYCSSPINENARPKIIKRYSSHSANRPTLSQTYDMITKFKPCNYRAQKITRLITEIICLDMQPFLCILFHQEYLNEMYAELSKCVTDELSTV</sequence>